<dbReference type="InterPro" id="IPR000551">
    <property type="entry name" value="MerR-type_HTH_dom"/>
</dbReference>
<dbReference type="Pfam" id="PF00376">
    <property type="entry name" value="MerR"/>
    <property type="match status" value="1"/>
</dbReference>
<dbReference type="InterPro" id="IPR015358">
    <property type="entry name" value="Tscrpt_reg_MerR_DNA-bd"/>
</dbReference>
<dbReference type="PROSITE" id="PS50937">
    <property type="entry name" value="HTH_MERR_2"/>
    <property type="match status" value="1"/>
</dbReference>
<name>A0A8H2JMY1_9GAMM</name>
<organism evidence="5 6">
    <name type="scientific">Colwellia ponticola</name>
    <dbReference type="NCBI Taxonomy" id="2304625"/>
    <lineage>
        <taxon>Bacteria</taxon>
        <taxon>Pseudomonadati</taxon>
        <taxon>Pseudomonadota</taxon>
        <taxon>Gammaproteobacteria</taxon>
        <taxon>Alteromonadales</taxon>
        <taxon>Colwelliaceae</taxon>
        <taxon>Colwellia</taxon>
    </lineage>
</organism>
<dbReference type="Gene3D" id="1.10.1660.10">
    <property type="match status" value="1"/>
</dbReference>
<dbReference type="OrthoDB" id="9808480at2"/>
<keyword evidence="2" id="KW-0238">DNA-binding</keyword>
<dbReference type="SMART" id="SM00422">
    <property type="entry name" value="HTH_MERR"/>
    <property type="match status" value="1"/>
</dbReference>
<evidence type="ECO:0000313" key="6">
    <source>
        <dbReference type="Proteomes" id="UP000307702"/>
    </source>
</evidence>
<comment type="caution">
    <text evidence="5">The sequence shown here is derived from an EMBL/GenBank/DDBJ whole genome shotgun (WGS) entry which is preliminary data.</text>
</comment>
<dbReference type="SUPFAM" id="SSF46955">
    <property type="entry name" value="Putative DNA-binding domain"/>
    <property type="match status" value="1"/>
</dbReference>
<dbReference type="CDD" id="cd04784">
    <property type="entry name" value="HTH_CadR-PbrR"/>
    <property type="match status" value="1"/>
</dbReference>
<keyword evidence="3" id="KW-0804">Transcription</keyword>
<feature type="domain" description="HTH merR-type" evidence="4">
    <location>
        <begin position="1"/>
        <end position="69"/>
    </location>
</feature>
<dbReference type="PANTHER" id="PTHR30204">
    <property type="entry name" value="REDOX-CYCLING DRUG-SENSING TRANSCRIPTIONAL ACTIVATOR SOXR"/>
    <property type="match status" value="1"/>
</dbReference>
<dbReference type="GO" id="GO:0003677">
    <property type="term" value="F:DNA binding"/>
    <property type="evidence" value="ECO:0007669"/>
    <property type="project" value="UniProtKB-KW"/>
</dbReference>
<dbReference type="PANTHER" id="PTHR30204:SF92">
    <property type="entry name" value="HTH-TYPE TRANSCRIPTIONAL REGULATOR ZNTR"/>
    <property type="match status" value="1"/>
</dbReference>
<evidence type="ECO:0000256" key="2">
    <source>
        <dbReference type="ARBA" id="ARBA00023125"/>
    </source>
</evidence>
<dbReference type="RefSeq" id="WP_138620895.1">
    <property type="nucleotide sequence ID" value="NZ_SZVP01000002.1"/>
</dbReference>
<dbReference type="NCBIfam" id="TIGR02047">
    <property type="entry name" value="CadR-PbrR"/>
    <property type="match status" value="1"/>
</dbReference>
<proteinExistence type="predicted"/>
<dbReference type="AlphaFoldDB" id="A0A8H2JMY1"/>
<dbReference type="GO" id="GO:0046872">
    <property type="term" value="F:metal ion binding"/>
    <property type="evidence" value="ECO:0007669"/>
    <property type="project" value="InterPro"/>
</dbReference>
<dbReference type="Proteomes" id="UP000307702">
    <property type="component" value="Unassembled WGS sequence"/>
</dbReference>
<evidence type="ECO:0000313" key="5">
    <source>
        <dbReference type="EMBL" id="TMM47062.1"/>
    </source>
</evidence>
<dbReference type="InterPro" id="IPR047057">
    <property type="entry name" value="MerR_fam"/>
</dbReference>
<dbReference type="InterPro" id="IPR009061">
    <property type="entry name" value="DNA-bd_dom_put_sf"/>
</dbReference>
<dbReference type="PROSITE" id="PS00552">
    <property type="entry name" value="HTH_MERR_1"/>
    <property type="match status" value="1"/>
</dbReference>
<evidence type="ECO:0000256" key="3">
    <source>
        <dbReference type="ARBA" id="ARBA00023163"/>
    </source>
</evidence>
<dbReference type="InterPro" id="IPR011791">
    <property type="entry name" value="CadR-PbrR"/>
</dbReference>
<sequence>MKIGELAKLSGCSIQTIRYYETQQLLFAVERSEGNFRLYNKQTIKQLLFIKQCRSLDLSLTEIRQLISLRQDADNSCNSVNSMINTHIEQVEHRINQLQGLRKELKELSMSCSTNKAVNECGILKNITAHSSLKDS</sequence>
<protein>
    <submittedName>
        <fullName evidence="5">Cd(II)/Pb(II)-responsive transcriptional regulator</fullName>
    </submittedName>
</protein>
<evidence type="ECO:0000259" key="4">
    <source>
        <dbReference type="PROSITE" id="PS50937"/>
    </source>
</evidence>
<dbReference type="Pfam" id="PF09278">
    <property type="entry name" value="MerR-DNA-bind"/>
    <property type="match status" value="1"/>
</dbReference>
<gene>
    <name evidence="5" type="primary">cadR</name>
    <name evidence="5" type="ORF">FCS21_04715</name>
</gene>
<evidence type="ECO:0000256" key="1">
    <source>
        <dbReference type="ARBA" id="ARBA00023015"/>
    </source>
</evidence>
<accession>A0A8H2JMY1</accession>
<dbReference type="GO" id="GO:0003700">
    <property type="term" value="F:DNA-binding transcription factor activity"/>
    <property type="evidence" value="ECO:0007669"/>
    <property type="project" value="InterPro"/>
</dbReference>
<reference evidence="5 6" key="1">
    <citation type="submission" date="2019-05" db="EMBL/GenBank/DDBJ databases">
        <title>Colwellia ponticola sp. nov., isolated from seawater.</title>
        <authorList>
            <person name="Yoon J.-H."/>
        </authorList>
    </citation>
    <scope>NUCLEOTIDE SEQUENCE [LARGE SCALE GENOMIC DNA]</scope>
    <source>
        <strain evidence="5 6">OISW-25</strain>
    </source>
</reference>
<keyword evidence="1" id="KW-0805">Transcription regulation</keyword>
<dbReference type="GO" id="GO:0045893">
    <property type="term" value="P:positive regulation of DNA-templated transcription"/>
    <property type="evidence" value="ECO:0007669"/>
    <property type="project" value="InterPro"/>
</dbReference>
<dbReference type="EMBL" id="SZVP01000002">
    <property type="protein sequence ID" value="TMM47062.1"/>
    <property type="molecule type" value="Genomic_DNA"/>
</dbReference>
<keyword evidence="6" id="KW-1185">Reference proteome</keyword>
<dbReference type="PRINTS" id="PR00040">
    <property type="entry name" value="HTHMERR"/>
</dbReference>